<feature type="region of interest" description="Disordered" evidence="1">
    <location>
        <begin position="104"/>
        <end position="123"/>
    </location>
</feature>
<organism evidence="2">
    <name type="scientific">Fagus sylvatica</name>
    <name type="common">Beechnut</name>
    <dbReference type="NCBI Taxonomy" id="28930"/>
    <lineage>
        <taxon>Eukaryota</taxon>
        <taxon>Viridiplantae</taxon>
        <taxon>Streptophyta</taxon>
        <taxon>Embryophyta</taxon>
        <taxon>Tracheophyta</taxon>
        <taxon>Spermatophyta</taxon>
        <taxon>Magnoliopsida</taxon>
        <taxon>eudicotyledons</taxon>
        <taxon>Gunneridae</taxon>
        <taxon>Pentapetalae</taxon>
        <taxon>rosids</taxon>
        <taxon>fabids</taxon>
        <taxon>Fagales</taxon>
        <taxon>Fagaceae</taxon>
        <taxon>Fagus</taxon>
    </lineage>
</organism>
<feature type="compositionally biased region" description="Basic and acidic residues" evidence="1">
    <location>
        <begin position="40"/>
        <end position="49"/>
    </location>
</feature>
<sequence length="123" mass="13660">MSWLARSIANSLKLDDDEEDEHTNPNADATDPKSPQKSIPETDQHHHQPDSPSSPSNQSPRGVKEDLSKITKTLTRQLWGVAFFLAPPLPLSLRTSRRSPKSILAGLRIPTETGRNGRNTPKF</sequence>
<reference evidence="2" key="1">
    <citation type="submission" date="2018-02" db="EMBL/GenBank/DDBJ databases">
        <authorList>
            <person name="Cohen D.B."/>
            <person name="Kent A.D."/>
        </authorList>
    </citation>
    <scope>NUCLEOTIDE SEQUENCE</scope>
</reference>
<gene>
    <name evidence="2" type="ORF">FSB_LOCUS32643</name>
</gene>
<name>A0A2N9GZE7_FAGSY</name>
<feature type="compositionally biased region" description="Low complexity" evidence="1">
    <location>
        <begin position="50"/>
        <end position="60"/>
    </location>
</feature>
<dbReference type="EMBL" id="OIVN01002569">
    <property type="protein sequence ID" value="SPD04761.1"/>
    <property type="molecule type" value="Genomic_DNA"/>
</dbReference>
<protein>
    <submittedName>
        <fullName evidence="2">Uncharacterized protein</fullName>
    </submittedName>
</protein>
<dbReference type="AlphaFoldDB" id="A0A2N9GZE7"/>
<evidence type="ECO:0000256" key="1">
    <source>
        <dbReference type="SAM" id="MobiDB-lite"/>
    </source>
</evidence>
<dbReference type="PANTHER" id="PTHR31923">
    <property type="entry name" value="BSD DOMAIN-CONTAINING PROTEIN"/>
    <property type="match status" value="1"/>
</dbReference>
<feature type="compositionally biased region" description="Polar residues" evidence="1">
    <location>
        <begin position="113"/>
        <end position="123"/>
    </location>
</feature>
<accession>A0A2N9GZE7</accession>
<dbReference type="PANTHER" id="PTHR31923:SF4">
    <property type="entry name" value="BSD DOMAIN-CONTAINING PROTEIN"/>
    <property type="match status" value="1"/>
</dbReference>
<feature type="region of interest" description="Disordered" evidence="1">
    <location>
        <begin position="1"/>
        <end position="69"/>
    </location>
</feature>
<proteinExistence type="predicted"/>
<evidence type="ECO:0000313" key="2">
    <source>
        <dbReference type="EMBL" id="SPD04761.1"/>
    </source>
</evidence>